<dbReference type="PRINTS" id="PR00019">
    <property type="entry name" value="LEURICHRPT"/>
</dbReference>
<keyword evidence="1" id="KW-0433">Leucine-rich repeat</keyword>
<dbReference type="Pfam" id="PF08477">
    <property type="entry name" value="Roc"/>
    <property type="match status" value="1"/>
</dbReference>
<dbReference type="KEGG" id="bbel:109481051"/>
<dbReference type="PROSITE" id="PS51424">
    <property type="entry name" value="ROC"/>
    <property type="match status" value="1"/>
</dbReference>
<dbReference type="GO" id="GO:0009966">
    <property type="term" value="P:regulation of signal transduction"/>
    <property type="evidence" value="ECO:0007669"/>
    <property type="project" value="UniProtKB-ARBA"/>
</dbReference>
<evidence type="ECO:0000256" key="2">
    <source>
        <dbReference type="ARBA" id="ARBA00022737"/>
    </source>
</evidence>
<dbReference type="InterPro" id="IPR001611">
    <property type="entry name" value="Leu-rich_rpt"/>
</dbReference>
<protein>
    <submittedName>
        <fullName evidence="7">Malignant fibrous histiocytoma-amplified sequence 1 homolog</fullName>
    </submittedName>
</protein>
<dbReference type="Pfam" id="PF13516">
    <property type="entry name" value="LRR_6"/>
    <property type="match status" value="1"/>
</dbReference>
<dbReference type="InterPro" id="IPR027417">
    <property type="entry name" value="P-loop_NTPase"/>
</dbReference>
<dbReference type="PANTHER" id="PTHR48051">
    <property type="match status" value="1"/>
</dbReference>
<dbReference type="InterPro" id="IPR020859">
    <property type="entry name" value="ROC"/>
</dbReference>
<evidence type="ECO:0000256" key="3">
    <source>
        <dbReference type="ARBA" id="ARBA00022741"/>
    </source>
</evidence>
<dbReference type="AlphaFoldDB" id="A0A6P4ZQI4"/>
<dbReference type="PANTHER" id="PTHR48051:SF45">
    <property type="entry name" value="LEUCINE-RICH REPEAT PROTEIN SHOC-2-LIKE"/>
    <property type="match status" value="1"/>
</dbReference>
<dbReference type="Pfam" id="PF00560">
    <property type="entry name" value="LRR_1"/>
    <property type="match status" value="1"/>
</dbReference>
<evidence type="ECO:0000313" key="6">
    <source>
        <dbReference type="Proteomes" id="UP000515135"/>
    </source>
</evidence>
<evidence type="ECO:0000256" key="1">
    <source>
        <dbReference type="ARBA" id="ARBA00022614"/>
    </source>
</evidence>
<dbReference type="Proteomes" id="UP000515135">
    <property type="component" value="Unplaced"/>
</dbReference>
<dbReference type="OrthoDB" id="20529at2759"/>
<evidence type="ECO:0000259" key="5">
    <source>
        <dbReference type="PROSITE" id="PS51424"/>
    </source>
</evidence>
<dbReference type="SMART" id="SM00364">
    <property type="entry name" value="LRR_BAC"/>
    <property type="match status" value="8"/>
</dbReference>
<evidence type="ECO:0000313" key="7">
    <source>
        <dbReference type="RefSeq" id="XP_019639088.1"/>
    </source>
</evidence>
<dbReference type="Pfam" id="PF13855">
    <property type="entry name" value="LRR_8"/>
    <property type="match status" value="2"/>
</dbReference>
<dbReference type="InterPro" id="IPR003591">
    <property type="entry name" value="Leu-rich_rpt_typical-subtyp"/>
</dbReference>
<feature type="transmembrane region" description="Helical" evidence="4">
    <location>
        <begin position="20"/>
        <end position="41"/>
    </location>
</feature>
<dbReference type="Gene3D" id="3.80.10.10">
    <property type="entry name" value="Ribonuclease Inhibitor"/>
    <property type="match status" value="3"/>
</dbReference>
<gene>
    <name evidence="7" type="primary">LOC109481051</name>
</gene>
<dbReference type="Gene3D" id="3.30.70.1390">
    <property type="entry name" value="ROC domain from the Parkinson's disease-associated leucine-rich repeat kinase 2"/>
    <property type="match status" value="1"/>
</dbReference>
<keyword evidence="3" id="KW-0547">Nucleotide-binding</keyword>
<dbReference type="InterPro" id="IPR050216">
    <property type="entry name" value="LRR_domain-containing"/>
</dbReference>
<evidence type="ECO:0000256" key="4">
    <source>
        <dbReference type="SAM" id="Phobius"/>
    </source>
</evidence>
<dbReference type="PROSITE" id="PS51450">
    <property type="entry name" value="LRR"/>
    <property type="match status" value="5"/>
</dbReference>
<dbReference type="GO" id="GO:0005737">
    <property type="term" value="C:cytoplasm"/>
    <property type="evidence" value="ECO:0007669"/>
    <property type="project" value="TreeGrafter"/>
</dbReference>
<keyword evidence="4" id="KW-1133">Transmembrane helix</keyword>
<dbReference type="GeneID" id="109481051"/>
<dbReference type="SMART" id="SM00369">
    <property type="entry name" value="LRR_TYP"/>
    <property type="match status" value="8"/>
</dbReference>
<name>A0A6P4ZQI4_BRABE</name>
<dbReference type="SUPFAM" id="SSF52540">
    <property type="entry name" value="P-loop containing nucleoside triphosphate hydrolases"/>
    <property type="match status" value="1"/>
</dbReference>
<feature type="domain" description="Roc" evidence="5">
    <location>
        <begin position="518"/>
        <end position="637"/>
    </location>
</feature>
<dbReference type="InterPro" id="IPR032675">
    <property type="entry name" value="LRR_dom_sf"/>
</dbReference>
<keyword evidence="4" id="KW-0812">Transmembrane</keyword>
<organism evidence="6 7">
    <name type="scientific">Branchiostoma belcheri</name>
    <name type="common">Amphioxus</name>
    <dbReference type="NCBI Taxonomy" id="7741"/>
    <lineage>
        <taxon>Eukaryota</taxon>
        <taxon>Metazoa</taxon>
        <taxon>Chordata</taxon>
        <taxon>Cephalochordata</taxon>
        <taxon>Leptocardii</taxon>
        <taxon>Amphioxiformes</taxon>
        <taxon>Branchiostomatidae</taxon>
        <taxon>Branchiostoma</taxon>
    </lineage>
</organism>
<dbReference type="RefSeq" id="XP_019639088.1">
    <property type="nucleotide sequence ID" value="XM_019783529.1"/>
</dbReference>
<keyword evidence="4" id="KW-0472">Membrane</keyword>
<dbReference type="SUPFAM" id="SSF52058">
    <property type="entry name" value="L domain-like"/>
    <property type="match status" value="1"/>
</dbReference>
<dbReference type="GO" id="GO:0000166">
    <property type="term" value="F:nucleotide binding"/>
    <property type="evidence" value="ECO:0007669"/>
    <property type="project" value="UniProtKB-KW"/>
</dbReference>
<keyword evidence="2" id="KW-0677">Repeat</keyword>
<accession>A0A6P4ZQI4</accession>
<sequence>MEFFNLLENTLAVTEPYGGHVRWVLTILLGMVVAICLHYVVKAYLTRKAEGSKSTQQLGQIDEPRVEDMSFDEDMSFLQTGQDPLTSPICTKEKCTDDHESTFLFYQEQYKDNVDVEHIKLTKQSEEGQPLAIFEEVNQFQLLKTVTIIGLELDDTSLSNLFQCTSIRSLKMSNCQLASIPRSLANLKDLEILDLSHNNLTTLPSRPIRSMPCLKSLNVSHNKLTAIGAVVRKLQALRNLDVSYNNIGDIPYEILEMKSLEFFSCSHNKITRWLHPSNGEIEASTCPLKSLNMSSNLLADVPHNVKQLKHLLLIDLSNNEIGEVPEALLLMPTLRALHLGNNKITKLPTDLDLNKLSPTLCDIDLSNNKLDDLPLVLCFLPSLTKLDLKQNKISAVTQNVKSCKRLSVLDVSHNKLKEIPSHISSVSAMRKDESSIVEVVALAKNCLSHFPEALIQMKSVQKVDLSNNNIKEIPETIMDMPKDVKLELKGNPIIDPPLQVCQAGLETIQAFYEDLTTASSITQCLKTLFLGTYEAGKTSLVRVFQLKRSDLTKPDERTHGIEIAEIRLSAPNTPNITLSVWDFAGQETYYITHQFFLSAKALILLVVNLEECDSARFYSTCGNWVENMIAKVSSLTN</sequence>
<keyword evidence="6" id="KW-1185">Reference proteome</keyword>
<reference evidence="7" key="1">
    <citation type="submission" date="2025-08" db="UniProtKB">
        <authorList>
            <consortium name="RefSeq"/>
        </authorList>
    </citation>
    <scope>IDENTIFICATION</scope>
    <source>
        <tissue evidence="7">Gonad</tissue>
    </source>
</reference>
<proteinExistence type="predicted"/>